<evidence type="ECO:0000256" key="1">
    <source>
        <dbReference type="ARBA" id="ARBA00004123"/>
    </source>
</evidence>
<dbReference type="InterPro" id="IPR011257">
    <property type="entry name" value="DNA_glycosylase"/>
</dbReference>
<name>A0AA41RWA0_PAPNU</name>
<feature type="region of interest" description="Disordered" evidence="3">
    <location>
        <begin position="199"/>
        <end position="265"/>
    </location>
</feature>
<feature type="compositionally biased region" description="Basic and acidic residues" evidence="3">
    <location>
        <begin position="199"/>
        <end position="213"/>
    </location>
</feature>
<evidence type="ECO:0000256" key="3">
    <source>
        <dbReference type="SAM" id="MobiDB-lite"/>
    </source>
</evidence>
<evidence type="ECO:0000313" key="4">
    <source>
        <dbReference type="EMBL" id="MCL7027697.1"/>
    </source>
</evidence>
<sequence>MEKKNQMLGEDPGTLPPPPPPPRERRKKKTENGGKKKKKEVVVVVSPYFSPPPRNSNVIIVVQSKRNNYNPNPRILETPDPNSASSSSKRNNYNPNPRILETPDPNSASEESKRSNYNPNPPKILETPHPNSSSEETIAKFTYVPSKPQAKNFDQLMSTFTYAPSKPQYQRKAPSSFSSSSFSASSNSVGRVCSPYFENKEENPVGFDRKDELNTSQENQSVKKRKSHFSTGKTSPKRMRKTPLVSPTLKAAQKRSEAYRRKAPDNTWKPPVSQYGLLQEEHYEDPWRVMIICILLNRTSGDQVKEVLPDFFKLCPDAKTTLEVAAEDIERTIQWLGIHKKRTETIKRFSSEYLADDWTHIPHLPGIGKYAADAYAIFCTGKWNQVQPTDHMLNKYWDFLGGEFEKEGLAEVGDRIDPKPTHA</sequence>
<evidence type="ECO:0008006" key="6">
    <source>
        <dbReference type="Google" id="ProtNLM"/>
    </source>
</evidence>
<dbReference type="AlphaFoldDB" id="A0AA41RWA0"/>
<feature type="compositionally biased region" description="Polar residues" evidence="3">
    <location>
        <begin position="80"/>
        <end position="95"/>
    </location>
</feature>
<keyword evidence="2" id="KW-0539">Nucleus</keyword>
<evidence type="ECO:0000313" key="5">
    <source>
        <dbReference type="Proteomes" id="UP001177140"/>
    </source>
</evidence>
<dbReference type="Gene3D" id="1.10.340.30">
    <property type="entry name" value="Hypothetical protein, domain 2"/>
    <property type="match status" value="1"/>
</dbReference>
<dbReference type="GO" id="GO:0003824">
    <property type="term" value="F:catalytic activity"/>
    <property type="evidence" value="ECO:0007669"/>
    <property type="project" value="InterPro"/>
</dbReference>
<dbReference type="GO" id="GO:0005634">
    <property type="term" value="C:nucleus"/>
    <property type="evidence" value="ECO:0007669"/>
    <property type="project" value="UniProtKB-SubCell"/>
</dbReference>
<feature type="compositionally biased region" description="Basic residues" evidence="3">
    <location>
        <begin position="24"/>
        <end position="39"/>
    </location>
</feature>
<organism evidence="4 5">
    <name type="scientific">Papaver nudicaule</name>
    <name type="common">Iceland poppy</name>
    <dbReference type="NCBI Taxonomy" id="74823"/>
    <lineage>
        <taxon>Eukaryota</taxon>
        <taxon>Viridiplantae</taxon>
        <taxon>Streptophyta</taxon>
        <taxon>Embryophyta</taxon>
        <taxon>Tracheophyta</taxon>
        <taxon>Spermatophyta</taxon>
        <taxon>Magnoliopsida</taxon>
        <taxon>Ranunculales</taxon>
        <taxon>Papaveraceae</taxon>
        <taxon>Papaveroideae</taxon>
        <taxon>Papaver</taxon>
    </lineage>
</organism>
<dbReference type="GO" id="GO:0006281">
    <property type="term" value="P:DNA repair"/>
    <property type="evidence" value="ECO:0007669"/>
    <property type="project" value="InterPro"/>
</dbReference>
<feature type="region of interest" description="Disordered" evidence="3">
    <location>
        <begin position="1"/>
        <end position="135"/>
    </location>
</feature>
<proteinExistence type="predicted"/>
<dbReference type="PANTHER" id="PTHR15074">
    <property type="entry name" value="METHYL-CPG-BINDING PROTEIN"/>
    <property type="match status" value="1"/>
</dbReference>
<comment type="caution">
    <text evidence="4">The sequence shown here is derived from an EMBL/GenBank/DDBJ whole genome shotgun (WGS) entry which is preliminary data.</text>
</comment>
<dbReference type="FunFam" id="1.10.340.30:FF:000007">
    <property type="entry name" value="Methyl-CpG-binding domain protein 4"/>
    <property type="match status" value="1"/>
</dbReference>
<accession>A0AA41RWA0</accession>
<dbReference type="PANTHER" id="PTHR15074:SF0">
    <property type="entry name" value="METHYL-CPG-BINDING DOMAIN PROTEIN 4-LIKE PROTEIN"/>
    <property type="match status" value="1"/>
</dbReference>
<keyword evidence="5" id="KW-1185">Reference proteome</keyword>
<gene>
    <name evidence="4" type="ORF">MKW94_013165</name>
</gene>
<reference evidence="4" key="1">
    <citation type="submission" date="2022-03" db="EMBL/GenBank/DDBJ databases">
        <title>A functionally conserved STORR gene fusion in Papaver species that diverged 16.8 million years ago.</title>
        <authorList>
            <person name="Catania T."/>
        </authorList>
    </citation>
    <scope>NUCLEOTIDE SEQUENCE</scope>
    <source>
        <strain evidence="4">S-191538</strain>
    </source>
</reference>
<dbReference type="SUPFAM" id="SSF48150">
    <property type="entry name" value="DNA-glycosylase"/>
    <property type="match status" value="1"/>
</dbReference>
<dbReference type="InterPro" id="IPR045138">
    <property type="entry name" value="MeCP2/MBD4"/>
</dbReference>
<feature type="compositionally biased region" description="Basic and acidic residues" evidence="3">
    <location>
        <begin position="254"/>
        <end position="264"/>
    </location>
</feature>
<protein>
    <recommendedName>
        <fullName evidence="6">HhH-GPD domain-containing protein</fullName>
    </recommendedName>
</protein>
<comment type="subcellular location">
    <subcellularLocation>
        <location evidence="1">Nucleus</location>
    </subcellularLocation>
</comment>
<evidence type="ECO:0000256" key="2">
    <source>
        <dbReference type="ARBA" id="ARBA00023242"/>
    </source>
</evidence>
<dbReference type="GO" id="GO:0003677">
    <property type="term" value="F:DNA binding"/>
    <property type="evidence" value="ECO:0007669"/>
    <property type="project" value="InterPro"/>
</dbReference>
<dbReference type="Proteomes" id="UP001177140">
    <property type="component" value="Unassembled WGS sequence"/>
</dbReference>
<dbReference type="EMBL" id="JAJJMA010071104">
    <property type="protein sequence ID" value="MCL7027697.1"/>
    <property type="molecule type" value="Genomic_DNA"/>
</dbReference>